<dbReference type="VEuPathDB" id="FungiDB:AMAG_13067"/>
<feature type="compositionally biased region" description="Low complexity" evidence="1">
    <location>
        <begin position="223"/>
        <end position="237"/>
    </location>
</feature>
<feature type="region of interest" description="Disordered" evidence="1">
    <location>
        <begin position="754"/>
        <end position="773"/>
    </location>
</feature>
<feature type="compositionally biased region" description="Low complexity" evidence="1">
    <location>
        <begin position="26"/>
        <end position="35"/>
    </location>
</feature>
<sequence length="888" mass="91532">MYAHDATTRPRVSSRLAPQLPERPARPASASSGSEPPTPAGSRPDSPTKKPATRRPVGAGLLDTVTEVRPMTPVATMPDVAVHTAQAQVQLPPPPLPAPRATSPVSTFASSPITGPTAASPRARAPTSLSPAHASSGSVPRRHASVAGDHYLPNRTSSGAALIPTLTATASFHQTHVRTDSFQSTTTSAASAAPSTRTTAAASIVRSGARRARKFVSHWNDGTATSSTDRRTSASTSDGLLESYRLRGIQLHADALGIAEQFRVVRNERDALRAQLDTPVAARGEDRAEARRRDRELRAHLAAAAAAAKRGDLVLADVQADVDARLEAVANQMAAETMRAKVLEMQVRSFGLAPASEVPGVLESVEVGGDVAGWRKLVVLQAREIDESAARFWVAMHDAEVAHARAVAELAEVVLVQAGGKPKEIRRGEVVDPGKMLARIRKERDADEVRWKEEEAKFKLEQEEKVTERAKNDEAGVDESAGSTASDQGVRAKLHDSAQGDDLAATTTSSGSLTAGNSTDAAPAQDDDATKPMASARAASASQLKTRATDLASASASLSPAAVDVDGESMSLMAMAVKATKLEPQAPAATAADLKAPTISSTIEPRAASVSDEAVSPMARALQGATLTSRSPAAPTTVDSNPTTTASGMADPPRATNAVSTTVAPRPANAAAPTSPTRKPLPIPPRVTDPILQALDPGFKTAADAPTVAKSTSEAAPKGTRAVATTTASLAKPEETKPVEPVPVTKSATVAVEPAAKPAPAKPTTSVAAPAQPAPRVSVDGAVRQTALLAQLMQAKRAGGAGTTTTTTTTTMTHAPKPVHAPKLATGVVKPGNSSKVAPAPVEKTEMVELPPLAPVEDVLGAGFLDLDLDLGFGLGFDSGGLGLMGDL</sequence>
<feature type="region of interest" description="Disordered" evidence="1">
    <location>
        <begin position="1"/>
        <end position="68"/>
    </location>
</feature>
<reference evidence="2 3" key="1">
    <citation type="submission" date="2009-11" db="EMBL/GenBank/DDBJ databases">
        <title>Annotation of Allomyces macrogynus ATCC 38327.</title>
        <authorList>
            <consortium name="The Broad Institute Genome Sequencing Platform"/>
            <person name="Russ C."/>
            <person name="Cuomo C."/>
            <person name="Burger G."/>
            <person name="Gray M.W."/>
            <person name="Holland P.W.H."/>
            <person name="King N."/>
            <person name="Lang F.B.F."/>
            <person name="Roger A.J."/>
            <person name="Ruiz-Trillo I."/>
            <person name="Young S.K."/>
            <person name="Zeng Q."/>
            <person name="Gargeya S."/>
            <person name="Fitzgerald M."/>
            <person name="Haas B."/>
            <person name="Abouelleil A."/>
            <person name="Alvarado L."/>
            <person name="Arachchi H.M."/>
            <person name="Berlin A."/>
            <person name="Chapman S.B."/>
            <person name="Gearin G."/>
            <person name="Goldberg J."/>
            <person name="Griggs A."/>
            <person name="Gujja S."/>
            <person name="Hansen M."/>
            <person name="Heiman D."/>
            <person name="Howarth C."/>
            <person name="Larimer J."/>
            <person name="Lui A."/>
            <person name="MacDonald P.J.P."/>
            <person name="McCowen C."/>
            <person name="Montmayeur A."/>
            <person name="Murphy C."/>
            <person name="Neiman D."/>
            <person name="Pearson M."/>
            <person name="Priest M."/>
            <person name="Roberts A."/>
            <person name="Saif S."/>
            <person name="Shea T."/>
            <person name="Sisk P."/>
            <person name="Stolte C."/>
            <person name="Sykes S."/>
            <person name="Wortman J."/>
            <person name="Nusbaum C."/>
            <person name="Birren B."/>
        </authorList>
    </citation>
    <scope>NUCLEOTIDE SEQUENCE [LARGE SCALE GENOMIC DNA]</scope>
    <source>
        <strain evidence="2 3">ATCC 38327</strain>
    </source>
</reference>
<feature type="compositionally biased region" description="Polar residues" evidence="1">
    <location>
        <begin position="637"/>
        <end position="647"/>
    </location>
</feature>
<proteinExistence type="predicted"/>
<dbReference type="STRING" id="578462.A0A0L0T0X3"/>
<feature type="region of interest" description="Disordered" evidence="1">
    <location>
        <begin position="799"/>
        <end position="818"/>
    </location>
</feature>
<feature type="region of interest" description="Disordered" evidence="1">
    <location>
        <begin position="182"/>
        <end position="237"/>
    </location>
</feature>
<feature type="compositionally biased region" description="Low complexity" evidence="1">
    <location>
        <begin position="803"/>
        <end position="813"/>
    </location>
</feature>
<keyword evidence="3" id="KW-1185">Reference proteome</keyword>
<protein>
    <submittedName>
        <fullName evidence="2">Uncharacterized protein</fullName>
    </submittedName>
</protein>
<accession>A0A0L0T0X3</accession>
<feature type="compositionally biased region" description="Low complexity" evidence="1">
    <location>
        <begin position="184"/>
        <end position="203"/>
    </location>
</feature>
<feature type="region of interest" description="Disordered" evidence="1">
    <location>
        <begin position="463"/>
        <end position="542"/>
    </location>
</feature>
<evidence type="ECO:0000313" key="2">
    <source>
        <dbReference type="EMBL" id="KNE68411.1"/>
    </source>
</evidence>
<feature type="compositionally biased region" description="Basic and acidic residues" evidence="1">
    <location>
        <begin position="463"/>
        <end position="474"/>
    </location>
</feature>
<reference evidence="3" key="2">
    <citation type="submission" date="2009-11" db="EMBL/GenBank/DDBJ databases">
        <title>The Genome Sequence of Allomyces macrogynus strain ATCC 38327.</title>
        <authorList>
            <consortium name="The Broad Institute Genome Sequencing Platform"/>
            <person name="Russ C."/>
            <person name="Cuomo C."/>
            <person name="Shea T."/>
            <person name="Young S.K."/>
            <person name="Zeng Q."/>
            <person name="Koehrsen M."/>
            <person name="Haas B."/>
            <person name="Borodovsky M."/>
            <person name="Guigo R."/>
            <person name="Alvarado L."/>
            <person name="Berlin A."/>
            <person name="Borenstein D."/>
            <person name="Chen Z."/>
            <person name="Engels R."/>
            <person name="Freedman E."/>
            <person name="Gellesch M."/>
            <person name="Goldberg J."/>
            <person name="Griggs A."/>
            <person name="Gujja S."/>
            <person name="Heiman D."/>
            <person name="Hepburn T."/>
            <person name="Howarth C."/>
            <person name="Jen D."/>
            <person name="Larson L."/>
            <person name="Lewis B."/>
            <person name="Mehta T."/>
            <person name="Park D."/>
            <person name="Pearson M."/>
            <person name="Roberts A."/>
            <person name="Saif S."/>
            <person name="Shenoy N."/>
            <person name="Sisk P."/>
            <person name="Stolte C."/>
            <person name="Sykes S."/>
            <person name="Walk T."/>
            <person name="White J."/>
            <person name="Yandava C."/>
            <person name="Burger G."/>
            <person name="Gray M.W."/>
            <person name="Holland P.W.H."/>
            <person name="King N."/>
            <person name="Lang F.B.F."/>
            <person name="Roger A.J."/>
            <person name="Ruiz-Trillo I."/>
            <person name="Lander E."/>
            <person name="Nusbaum C."/>
        </authorList>
    </citation>
    <scope>NUCLEOTIDE SEQUENCE [LARGE SCALE GENOMIC DNA]</scope>
    <source>
        <strain evidence="3">ATCC 38327</strain>
    </source>
</reference>
<dbReference type="Proteomes" id="UP000054350">
    <property type="component" value="Unassembled WGS sequence"/>
</dbReference>
<feature type="compositionally biased region" description="Low complexity" evidence="1">
    <location>
        <begin position="754"/>
        <end position="771"/>
    </location>
</feature>
<dbReference type="EMBL" id="GG745356">
    <property type="protein sequence ID" value="KNE68411.1"/>
    <property type="molecule type" value="Genomic_DNA"/>
</dbReference>
<gene>
    <name evidence="2" type="ORF">AMAG_13067</name>
</gene>
<feature type="compositionally biased region" description="Low complexity" evidence="1">
    <location>
        <begin position="116"/>
        <end position="132"/>
    </location>
</feature>
<evidence type="ECO:0000313" key="3">
    <source>
        <dbReference type="Proteomes" id="UP000054350"/>
    </source>
</evidence>
<feature type="compositionally biased region" description="Polar residues" evidence="1">
    <location>
        <begin position="103"/>
        <end position="114"/>
    </location>
</feature>
<feature type="compositionally biased region" description="Low complexity" evidence="1">
    <location>
        <begin position="503"/>
        <end position="524"/>
    </location>
</feature>
<evidence type="ECO:0000256" key="1">
    <source>
        <dbReference type="SAM" id="MobiDB-lite"/>
    </source>
</evidence>
<dbReference type="AlphaFoldDB" id="A0A0L0T0X3"/>
<feature type="region of interest" description="Disordered" evidence="1">
    <location>
        <begin position="85"/>
        <end position="143"/>
    </location>
</feature>
<organism evidence="2 3">
    <name type="scientific">Allomyces macrogynus (strain ATCC 38327)</name>
    <name type="common">Allomyces javanicus var. macrogynus</name>
    <dbReference type="NCBI Taxonomy" id="578462"/>
    <lineage>
        <taxon>Eukaryota</taxon>
        <taxon>Fungi</taxon>
        <taxon>Fungi incertae sedis</taxon>
        <taxon>Blastocladiomycota</taxon>
        <taxon>Blastocladiomycetes</taxon>
        <taxon>Blastocladiales</taxon>
        <taxon>Blastocladiaceae</taxon>
        <taxon>Allomyces</taxon>
    </lineage>
</organism>
<feature type="region of interest" description="Disordered" evidence="1">
    <location>
        <begin position="626"/>
        <end position="684"/>
    </location>
</feature>
<feature type="region of interest" description="Disordered" evidence="1">
    <location>
        <begin position="708"/>
        <end position="743"/>
    </location>
</feature>
<name>A0A0L0T0X3_ALLM3</name>
<dbReference type="OrthoDB" id="5598648at2759"/>